<dbReference type="Pfam" id="PF12937">
    <property type="entry name" value="F-box-like"/>
    <property type="match status" value="1"/>
</dbReference>
<evidence type="ECO:0000259" key="1">
    <source>
        <dbReference type="Pfam" id="PF12937"/>
    </source>
</evidence>
<dbReference type="InterPro" id="IPR036322">
    <property type="entry name" value="WD40_repeat_dom_sf"/>
</dbReference>
<dbReference type="Gene3D" id="2.130.10.10">
    <property type="entry name" value="YVTN repeat-like/Quinoprotein amine dehydrogenase"/>
    <property type="match status" value="1"/>
</dbReference>
<dbReference type="SUPFAM" id="SSF50978">
    <property type="entry name" value="WD40 repeat-like"/>
    <property type="match status" value="1"/>
</dbReference>
<proteinExistence type="predicted"/>
<organism evidence="2 3">
    <name type="scientific">Tetradesmus obliquus</name>
    <name type="common">Green alga</name>
    <name type="synonym">Acutodesmus obliquus</name>
    <dbReference type="NCBI Taxonomy" id="3088"/>
    <lineage>
        <taxon>Eukaryota</taxon>
        <taxon>Viridiplantae</taxon>
        <taxon>Chlorophyta</taxon>
        <taxon>core chlorophytes</taxon>
        <taxon>Chlorophyceae</taxon>
        <taxon>CS clade</taxon>
        <taxon>Sphaeropleales</taxon>
        <taxon>Scenedesmaceae</taxon>
        <taxon>Tetradesmus</taxon>
    </lineage>
</organism>
<evidence type="ECO:0000313" key="2">
    <source>
        <dbReference type="EMBL" id="SZX63193.1"/>
    </source>
</evidence>
<accession>A0A383VE06</accession>
<dbReference type="InterPro" id="IPR015943">
    <property type="entry name" value="WD40/YVTN_repeat-like_dom_sf"/>
</dbReference>
<dbReference type="InterPro" id="IPR036047">
    <property type="entry name" value="F-box-like_dom_sf"/>
</dbReference>
<protein>
    <recommendedName>
        <fullName evidence="1">F-box domain-containing protein</fullName>
    </recommendedName>
</protein>
<reference evidence="2 3" key="1">
    <citation type="submission" date="2016-10" db="EMBL/GenBank/DDBJ databases">
        <authorList>
            <person name="Cai Z."/>
        </authorList>
    </citation>
    <scope>NUCLEOTIDE SEQUENCE [LARGE SCALE GENOMIC DNA]</scope>
</reference>
<dbReference type="STRING" id="3088.A0A383VE06"/>
<feature type="domain" description="F-box" evidence="1">
    <location>
        <begin position="28"/>
        <end position="67"/>
    </location>
</feature>
<dbReference type="EMBL" id="FNXT01000287">
    <property type="protein sequence ID" value="SZX63193.1"/>
    <property type="molecule type" value="Genomic_DNA"/>
</dbReference>
<dbReference type="SUPFAM" id="SSF81383">
    <property type="entry name" value="F-box domain"/>
    <property type="match status" value="1"/>
</dbReference>
<dbReference type="InterPro" id="IPR001810">
    <property type="entry name" value="F-box_dom"/>
</dbReference>
<keyword evidence="3" id="KW-1185">Reference proteome</keyword>
<sequence>MSVNIGLEVLSLGDAAEAAAEVLHNDALLARIFSHAGDLQTLLQSASVCKLWCSVLESDDIWRSVYLTLLPEPLEYERVASYRQQFKRLHGLQHVPAPQQAALKGSALCFNSSSGNLVSFNSRQRMVSVQAPDGSIRSEITDVAGAATAHKPLLASTGSELVVLAAFDGPLQLWDAATCQPAGILGSHASFITSLDASGSLVASTCSAELRLWQLKGRQCLFQVPIGLPMPSPVLEPHVAVCESQGLVTLANCAAPMPSSVVKIYSTQPAGSSGSGGSGGGGSSSGGFFVRL</sequence>
<dbReference type="AlphaFoldDB" id="A0A383VE06"/>
<dbReference type="Gene3D" id="1.20.1280.50">
    <property type="match status" value="1"/>
</dbReference>
<gene>
    <name evidence="2" type="ORF">BQ4739_LOCUS3749</name>
</gene>
<evidence type="ECO:0000313" key="3">
    <source>
        <dbReference type="Proteomes" id="UP000256970"/>
    </source>
</evidence>
<dbReference type="Proteomes" id="UP000256970">
    <property type="component" value="Unassembled WGS sequence"/>
</dbReference>
<name>A0A383VE06_TETOB</name>